<dbReference type="Proteomes" id="UP000622860">
    <property type="component" value="Unassembled WGS sequence"/>
</dbReference>
<sequence length="69" mass="8017">MHICQGCLIYFSAGRREHKEVSPQINVRVKTVTVCMKFVWMDNIFDVKARGEECEVVKIVLAIRKSIYV</sequence>
<dbReference type="EMBL" id="BMFR01000027">
    <property type="protein sequence ID" value="GGG87639.1"/>
    <property type="molecule type" value="Genomic_DNA"/>
</dbReference>
<name>A0A917MA69_9BACI</name>
<reference evidence="1" key="1">
    <citation type="journal article" date="2014" name="Int. J. Syst. Evol. Microbiol.">
        <title>Complete genome sequence of Corynebacterium casei LMG S-19264T (=DSM 44701T), isolated from a smear-ripened cheese.</title>
        <authorList>
            <consortium name="US DOE Joint Genome Institute (JGI-PGF)"/>
            <person name="Walter F."/>
            <person name="Albersmeier A."/>
            <person name="Kalinowski J."/>
            <person name="Ruckert C."/>
        </authorList>
    </citation>
    <scope>NUCLEOTIDE SEQUENCE</scope>
    <source>
        <strain evidence="1">CGMCC 1.12754</strain>
    </source>
</reference>
<organism evidence="1 2">
    <name type="scientific">Virgibacillus oceani</name>
    <dbReference type="NCBI Taxonomy" id="1479511"/>
    <lineage>
        <taxon>Bacteria</taxon>
        <taxon>Bacillati</taxon>
        <taxon>Bacillota</taxon>
        <taxon>Bacilli</taxon>
        <taxon>Bacillales</taxon>
        <taxon>Bacillaceae</taxon>
        <taxon>Virgibacillus</taxon>
    </lineage>
</organism>
<evidence type="ECO:0000313" key="1">
    <source>
        <dbReference type="EMBL" id="GGG87639.1"/>
    </source>
</evidence>
<protein>
    <submittedName>
        <fullName evidence="1">Uncharacterized protein</fullName>
    </submittedName>
</protein>
<reference evidence="1" key="2">
    <citation type="submission" date="2020-09" db="EMBL/GenBank/DDBJ databases">
        <authorList>
            <person name="Sun Q."/>
            <person name="Zhou Y."/>
        </authorList>
    </citation>
    <scope>NUCLEOTIDE SEQUENCE</scope>
    <source>
        <strain evidence="1">CGMCC 1.12754</strain>
    </source>
</reference>
<gene>
    <name evidence="1" type="ORF">GCM10011398_36880</name>
</gene>
<keyword evidence="2" id="KW-1185">Reference proteome</keyword>
<accession>A0A917MA69</accession>
<dbReference type="AlphaFoldDB" id="A0A917MA69"/>
<comment type="caution">
    <text evidence="1">The sequence shown here is derived from an EMBL/GenBank/DDBJ whole genome shotgun (WGS) entry which is preliminary data.</text>
</comment>
<evidence type="ECO:0000313" key="2">
    <source>
        <dbReference type="Proteomes" id="UP000622860"/>
    </source>
</evidence>
<proteinExistence type="predicted"/>